<feature type="region of interest" description="Disordered" evidence="1">
    <location>
        <begin position="26"/>
        <end position="55"/>
    </location>
</feature>
<sequence length="342" mass="37477">MLSKIKTLLYSFIVLAFVAACAGEDGDPGPQGEQGEQGLQGAQGPQGTPGIGSAYKTGSLEGTVAGTRKDGTAFSEAFKFEYTYNSVQAFYEEAGQKYLDASRFADPSGNGPSMNMDLKQVSEGVLEPANYAYSVDFDFQKPLNNDDIFVIDAQPYFRATEAYVRSLTEEQNDIYNFSSSNIPGGLWYQETTYNGTTAAYQLDSYLSDEGLVEVYYSKATGSLLAIYQNSTGNFATSGTLFNLYNKLKFKFNATHNIPVFYDAANNAELFVAFPAVPADQLTITNYARNTTTGVITFDFVIKVSKYLSNSSRRNSTGHDLTITGKFNSGDKVYKNIVARERN</sequence>
<dbReference type="PROSITE" id="PS51257">
    <property type="entry name" value="PROKAR_LIPOPROTEIN"/>
    <property type="match status" value="1"/>
</dbReference>
<evidence type="ECO:0000313" key="4">
    <source>
        <dbReference type="Proteomes" id="UP001319200"/>
    </source>
</evidence>
<dbReference type="Gene3D" id="1.20.5.320">
    <property type="entry name" value="6-Phosphogluconate Dehydrogenase, domain 3"/>
    <property type="match status" value="1"/>
</dbReference>
<proteinExistence type="predicted"/>
<evidence type="ECO:0000313" key="3">
    <source>
        <dbReference type="EMBL" id="MBT1699554.1"/>
    </source>
</evidence>
<dbReference type="Proteomes" id="UP001319200">
    <property type="component" value="Unassembled WGS sequence"/>
</dbReference>
<dbReference type="RefSeq" id="WP_254167576.1">
    <property type="nucleotide sequence ID" value="NZ_JAHESF010000026.1"/>
</dbReference>
<evidence type="ECO:0000256" key="2">
    <source>
        <dbReference type="SAM" id="SignalP"/>
    </source>
</evidence>
<gene>
    <name evidence="3" type="ORF">KK083_21830</name>
</gene>
<reference evidence="3 4" key="1">
    <citation type="submission" date="2021-05" db="EMBL/GenBank/DDBJ databases">
        <title>A Polyphasic approach of four new species of the genus Ohtaekwangia: Ohtaekwangia histidinii sp. nov., Ohtaekwangia cretensis sp. nov., Ohtaekwangia indiensis sp. nov., Ohtaekwangia reichenbachii sp. nov. from diverse environment.</title>
        <authorList>
            <person name="Octaviana S."/>
        </authorList>
    </citation>
    <scope>NUCLEOTIDE SEQUENCE [LARGE SCALE GENOMIC DNA]</scope>
    <source>
        <strain evidence="3 4">PWU4</strain>
    </source>
</reference>
<evidence type="ECO:0000256" key="1">
    <source>
        <dbReference type="SAM" id="MobiDB-lite"/>
    </source>
</evidence>
<feature type="chain" id="PRO_5042822561" description="Collagen-like protein" evidence="2">
    <location>
        <begin position="23"/>
        <end position="342"/>
    </location>
</feature>
<organism evidence="3 4">
    <name type="scientific">Chryseosolibacter histidini</name>
    <dbReference type="NCBI Taxonomy" id="2782349"/>
    <lineage>
        <taxon>Bacteria</taxon>
        <taxon>Pseudomonadati</taxon>
        <taxon>Bacteroidota</taxon>
        <taxon>Cytophagia</taxon>
        <taxon>Cytophagales</taxon>
        <taxon>Chryseotaleaceae</taxon>
        <taxon>Chryseosolibacter</taxon>
    </lineage>
</organism>
<protein>
    <recommendedName>
        <fullName evidence="5">Collagen-like protein</fullName>
    </recommendedName>
</protein>
<name>A0AAP2DSB4_9BACT</name>
<dbReference type="EMBL" id="JAHESF010000026">
    <property type="protein sequence ID" value="MBT1699554.1"/>
    <property type="molecule type" value="Genomic_DNA"/>
</dbReference>
<feature type="compositionally biased region" description="Low complexity" evidence="1">
    <location>
        <begin position="28"/>
        <end position="52"/>
    </location>
</feature>
<evidence type="ECO:0008006" key="5">
    <source>
        <dbReference type="Google" id="ProtNLM"/>
    </source>
</evidence>
<feature type="signal peptide" evidence="2">
    <location>
        <begin position="1"/>
        <end position="22"/>
    </location>
</feature>
<keyword evidence="2" id="KW-0732">Signal</keyword>
<dbReference type="AlphaFoldDB" id="A0AAP2DSB4"/>
<keyword evidence="4" id="KW-1185">Reference proteome</keyword>
<accession>A0AAP2DSB4</accession>
<comment type="caution">
    <text evidence="3">The sequence shown here is derived from an EMBL/GenBank/DDBJ whole genome shotgun (WGS) entry which is preliminary data.</text>
</comment>